<gene>
    <name evidence="1" type="ORF">HFC64_10650</name>
</gene>
<evidence type="ECO:0000313" key="2">
    <source>
        <dbReference type="Proteomes" id="UP000594632"/>
    </source>
</evidence>
<reference evidence="1 2" key="1">
    <citation type="journal article" date="2020" name="Nat. Commun.">
        <title>The structures of two archaeal type IV pili illuminate evolutionary relationships.</title>
        <authorList>
            <person name="Wang F."/>
            <person name="Baquero D.P."/>
            <person name="Su Z."/>
            <person name="Beltran L.C."/>
            <person name="Prangishvili D."/>
            <person name="Krupovic M."/>
            <person name="Egelman E.H."/>
        </authorList>
    </citation>
    <scope>NUCLEOTIDE SEQUENCE [LARGE SCALE GENOMIC DNA]</scope>
    <source>
        <strain evidence="1 2">POZ149</strain>
    </source>
</reference>
<dbReference type="EMBL" id="CP050869">
    <property type="protein sequence ID" value="QPG48586.1"/>
    <property type="molecule type" value="Genomic_DNA"/>
</dbReference>
<dbReference type="AlphaFoldDB" id="A0A7S9IG80"/>
<organism evidence="1 2">
    <name type="scientific">Saccharolobus solfataricus</name>
    <name type="common">Sulfolobus solfataricus</name>
    <dbReference type="NCBI Taxonomy" id="2287"/>
    <lineage>
        <taxon>Archaea</taxon>
        <taxon>Thermoproteota</taxon>
        <taxon>Thermoprotei</taxon>
        <taxon>Sulfolobales</taxon>
        <taxon>Sulfolobaceae</taxon>
        <taxon>Saccharolobus</taxon>
    </lineage>
</organism>
<dbReference type="Proteomes" id="UP000594632">
    <property type="component" value="Chromosome"/>
</dbReference>
<proteinExistence type="predicted"/>
<sequence length="46" mass="5414">MKSLSTERDTLIKVDKAFPWKIFRDKLESLYSKKPGRTSFYPSKCS</sequence>
<evidence type="ECO:0000313" key="1">
    <source>
        <dbReference type="EMBL" id="QPG48586.1"/>
    </source>
</evidence>
<accession>A0A7S9IG80</accession>
<name>A0A7S9IG80_SACSO</name>
<protein>
    <submittedName>
        <fullName evidence="1">Uncharacterized protein</fullName>
    </submittedName>
</protein>